<dbReference type="Proteomes" id="UP000663828">
    <property type="component" value="Unassembled WGS sequence"/>
</dbReference>
<protein>
    <submittedName>
        <fullName evidence="4">Uncharacterized protein</fullName>
    </submittedName>
</protein>
<organism evidence="4 5">
    <name type="scientific">Adineta ricciae</name>
    <name type="common">Rotifer</name>
    <dbReference type="NCBI Taxonomy" id="249248"/>
    <lineage>
        <taxon>Eukaryota</taxon>
        <taxon>Metazoa</taxon>
        <taxon>Spiralia</taxon>
        <taxon>Gnathifera</taxon>
        <taxon>Rotifera</taxon>
        <taxon>Eurotatoria</taxon>
        <taxon>Bdelloidea</taxon>
        <taxon>Adinetida</taxon>
        <taxon>Adinetidae</taxon>
        <taxon>Adineta</taxon>
    </lineage>
</organism>
<dbReference type="AlphaFoldDB" id="A0A814IIX1"/>
<proteinExistence type="predicted"/>
<name>A0A814IIX1_ADIRI</name>
<evidence type="ECO:0000313" key="4">
    <source>
        <dbReference type="EMBL" id="CAF1024566.1"/>
    </source>
</evidence>
<dbReference type="EMBL" id="CAJNOJ010000001">
    <property type="protein sequence ID" value="CAF0722661.1"/>
    <property type="molecule type" value="Genomic_DNA"/>
</dbReference>
<keyword evidence="5" id="KW-1185">Reference proteome</keyword>
<feature type="compositionally biased region" description="Pro residues" evidence="2">
    <location>
        <begin position="39"/>
        <end position="49"/>
    </location>
</feature>
<comment type="caution">
    <text evidence="4">The sequence shown here is derived from an EMBL/GenBank/DDBJ whole genome shotgun (WGS) entry which is preliminary data.</text>
</comment>
<keyword evidence="1" id="KW-0175">Coiled coil</keyword>
<reference evidence="4" key="1">
    <citation type="submission" date="2021-02" db="EMBL/GenBank/DDBJ databases">
        <authorList>
            <person name="Nowell W R."/>
        </authorList>
    </citation>
    <scope>NUCLEOTIDE SEQUENCE</scope>
</reference>
<evidence type="ECO:0000256" key="1">
    <source>
        <dbReference type="SAM" id="Coils"/>
    </source>
</evidence>
<feature type="coiled-coil region" evidence="1">
    <location>
        <begin position="124"/>
        <end position="151"/>
    </location>
</feature>
<evidence type="ECO:0000256" key="2">
    <source>
        <dbReference type="SAM" id="MobiDB-lite"/>
    </source>
</evidence>
<gene>
    <name evidence="3" type="ORF">EDS130_LOCUS411</name>
    <name evidence="4" type="ORF">XAT740_LOCUS14417</name>
</gene>
<dbReference type="EMBL" id="CAJNOR010000865">
    <property type="protein sequence ID" value="CAF1024566.1"/>
    <property type="molecule type" value="Genomic_DNA"/>
</dbReference>
<dbReference type="Proteomes" id="UP000663852">
    <property type="component" value="Unassembled WGS sequence"/>
</dbReference>
<evidence type="ECO:0000313" key="3">
    <source>
        <dbReference type="EMBL" id="CAF0722661.1"/>
    </source>
</evidence>
<feature type="compositionally biased region" description="Basic and acidic residues" evidence="2">
    <location>
        <begin position="25"/>
        <end position="38"/>
    </location>
</feature>
<feature type="coiled-coil region" evidence="1">
    <location>
        <begin position="214"/>
        <end position="241"/>
    </location>
</feature>
<sequence>MATPEASRFGVKFLSRKERTVKRVTKCESRELQKRLEPPKPAPVRPTPKPKVAKKLARPATLSKPVRPAHTRSSRSTTSKTPSKPKTVNVDPRALQLTDLEKLARLNCSREFSLFHQCIKSELSKSYENQLAFLQTKLQHLKNEFTDKQAEHLNFEQIKEYYNQAVADNIRRKIKPDEYLTLSNKFRDDTKQAIEKWLRKKELKRQKQVPEYLQRRQERKRDQIRETIEEQRKQQLAKENQNGTESCITITPASTVKKSSVTVDDDDDDIMILD</sequence>
<dbReference type="OrthoDB" id="10030095at2759"/>
<feature type="region of interest" description="Disordered" evidence="2">
    <location>
        <begin position="25"/>
        <end position="92"/>
    </location>
</feature>
<evidence type="ECO:0000313" key="5">
    <source>
        <dbReference type="Proteomes" id="UP000663828"/>
    </source>
</evidence>
<accession>A0A814IIX1</accession>
<feature type="compositionally biased region" description="Low complexity" evidence="2">
    <location>
        <begin position="74"/>
        <end position="87"/>
    </location>
</feature>